<dbReference type="SMART" id="SM00369">
    <property type="entry name" value="LRR_TYP"/>
    <property type="match status" value="5"/>
</dbReference>
<dbReference type="Gene3D" id="3.80.10.10">
    <property type="entry name" value="Ribonuclease Inhibitor"/>
    <property type="match status" value="2"/>
</dbReference>
<dbReference type="EMBL" id="JAAGAX010000027">
    <property type="protein sequence ID" value="KAF2283053.1"/>
    <property type="molecule type" value="Genomic_DNA"/>
</dbReference>
<dbReference type="PANTHER" id="PTHR48051">
    <property type="match status" value="1"/>
</dbReference>
<comment type="caution">
    <text evidence="3">The sequence shown here is derived from an EMBL/GenBank/DDBJ whole genome shotgun (WGS) entry which is preliminary data.</text>
</comment>
<dbReference type="InterPro" id="IPR050216">
    <property type="entry name" value="LRR_domain-containing"/>
</dbReference>
<dbReference type="InterPro" id="IPR003591">
    <property type="entry name" value="Leu-rich_rpt_typical-subtyp"/>
</dbReference>
<sequence>MSSKKNMLTVIPDNFGSLSRLIHLDLHQNSENFFDSTMNKGLLFPHGYSHPFLENTFELNNSLSTLLAEIGELCHLATLDLHSNQLKEFPKEACKLRLSLLDLSNNSLSGLPSEIGLGLNAVPSEVWESVEVVKVDLSRNSVQELSVELSSCISLQSLILSRNKIQEWPGAILKSLANLSCLKLDYNPLRQIPSNGFQAVSMLQILDLSGNPASLPENPAFSSLPHLQELYLRHVRLQEVPFDILNLQQLRILDLRQNILQSIRGKYHELSTFNKFLLHMLAIELSEIEWRKFSS</sequence>
<keyword evidence="2" id="KW-0677">Repeat</keyword>
<dbReference type="AlphaFoldDB" id="A0A6A6K430"/>
<dbReference type="Pfam" id="PF00560">
    <property type="entry name" value="LRR_1"/>
    <property type="match status" value="1"/>
</dbReference>
<evidence type="ECO:0000256" key="1">
    <source>
        <dbReference type="ARBA" id="ARBA00022614"/>
    </source>
</evidence>
<evidence type="ECO:0000256" key="2">
    <source>
        <dbReference type="ARBA" id="ARBA00022737"/>
    </source>
</evidence>
<dbReference type="SUPFAM" id="SSF52058">
    <property type="entry name" value="L domain-like"/>
    <property type="match status" value="1"/>
</dbReference>
<accession>A0A6A6K430</accession>
<dbReference type="Proteomes" id="UP000467840">
    <property type="component" value="Unassembled WGS sequence"/>
</dbReference>
<proteinExistence type="predicted"/>
<protein>
    <submittedName>
        <fullName evidence="3">Uncharacterized protein</fullName>
    </submittedName>
</protein>
<keyword evidence="4" id="KW-1185">Reference proteome</keyword>
<dbReference type="InterPro" id="IPR001611">
    <property type="entry name" value="Leu-rich_rpt"/>
</dbReference>
<evidence type="ECO:0000313" key="4">
    <source>
        <dbReference type="Proteomes" id="UP000467840"/>
    </source>
</evidence>
<keyword evidence="1" id="KW-0433">Leucine-rich repeat</keyword>
<name>A0A6A6K430_HEVBR</name>
<gene>
    <name evidence="3" type="ORF">GH714_043072</name>
</gene>
<dbReference type="InterPro" id="IPR032675">
    <property type="entry name" value="LRR_dom_sf"/>
</dbReference>
<evidence type="ECO:0000313" key="3">
    <source>
        <dbReference type="EMBL" id="KAF2283053.1"/>
    </source>
</evidence>
<dbReference type="PRINTS" id="PR00019">
    <property type="entry name" value="LEURICHRPT"/>
</dbReference>
<dbReference type="PANTHER" id="PTHR48051:SF1">
    <property type="entry name" value="RAS SUPPRESSOR PROTEIN 1"/>
    <property type="match status" value="1"/>
</dbReference>
<dbReference type="GO" id="GO:0005737">
    <property type="term" value="C:cytoplasm"/>
    <property type="evidence" value="ECO:0007669"/>
    <property type="project" value="TreeGrafter"/>
</dbReference>
<reference evidence="3 4" key="1">
    <citation type="journal article" date="2020" name="Mol. Plant">
        <title>The Chromosome-Based Rubber Tree Genome Provides New Insights into Spurge Genome Evolution and Rubber Biosynthesis.</title>
        <authorList>
            <person name="Liu J."/>
            <person name="Shi C."/>
            <person name="Shi C.C."/>
            <person name="Li W."/>
            <person name="Zhang Q.J."/>
            <person name="Zhang Y."/>
            <person name="Li K."/>
            <person name="Lu H.F."/>
            <person name="Shi C."/>
            <person name="Zhu S.T."/>
            <person name="Xiao Z.Y."/>
            <person name="Nan H."/>
            <person name="Yue Y."/>
            <person name="Zhu X.G."/>
            <person name="Wu Y."/>
            <person name="Hong X.N."/>
            <person name="Fan G.Y."/>
            <person name="Tong Y."/>
            <person name="Zhang D."/>
            <person name="Mao C.L."/>
            <person name="Liu Y.L."/>
            <person name="Hao S.J."/>
            <person name="Liu W.Q."/>
            <person name="Lv M.Q."/>
            <person name="Zhang H.B."/>
            <person name="Liu Y."/>
            <person name="Hu-Tang G.R."/>
            <person name="Wang J.P."/>
            <person name="Wang J.H."/>
            <person name="Sun Y.H."/>
            <person name="Ni S.B."/>
            <person name="Chen W.B."/>
            <person name="Zhang X.C."/>
            <person name="Jiao Y.N."/>
            <person name="Eichler E.E."/>
            <person name="Li G.H."/>
            <person name="Liu X."/>
            <person name="Gao L.Z."/>
        </authorList>
    </citation>
    <scope>NUCLEOTIDE SEQUENCE [LARGE SCALE GENOMIC DNA]</scope>
    <source>
        <strain evidence="4">cv. GT1</strain>
        <tissue evidence="3">Leaf</tissue>
    </source>
</reference>
<dbReference type="PROSITE" id="PS51450">
    <property type="entry name" value="LRR"/>
    <property type="match status" value="2"/>
</dbReference>
<organism evidence="3 4">
    <name type="scientific">Hevea brasiliensis</name>
    <name type="common">Para rubber tree</name>
    <name type="synonym">Siphonia brasiliensis</name>
    <dbReference type="NCBI Taxonomy" id="3981"/>
    <lineage>
        <taxon>Eukaryota</taxon>
        <taxon>Viridiplantae</taxon>
        <taxon>Streptophyta</taxon>
        <taxon>Embryophyta</taxon>
        <taxon>Tracheophyta</taxon>
        <taxon>Spermatophyta</taxon>
        <taxon>Magnoliopsida</taxon>
        <taxon>eudicotyledons</taxon>
        <taxon>Gunneridae</taxon>
        <taxon>Pentapetalae</taxon>
        <taxon>rosids</taxon>
        <taxon>fabids</taxon>
        <taxon>Malpighiales</taxon>
        <taxon>Euphorbiaceae</taxon>
        <taxon>Crotonoideae</taxon>
        <taxon>Micrandreae</taxon>
        <taxon>Hevea</taxon>
    </lineage>
</organism>
<dbReference type="Pfam" id="PF13855">
    <property type="entry name" value="LRR_8"/>
    <property type="match status" value="1"/>
</dbReference>